<dbReference type="HOGENOM" id="CLU_011226_6_1_4"/>
<sequence length="209" mass="22363">MSRWTFYSAPGTCALATHIALREAGADFDLVKLDMGALQQQSPEYLRVNPKGRVPALATEHGVLTETPALLAFVAQSFPAAQLAPVDDPFAFARMQELASYLASTAHVAHAHKRRGARWADDPAAHAAMQAKVPQSMTACAAYLESQIVGPWAAGEHYSVVDGYLYTIGSWLEGDGVDLTQFPKLTAYLARVAARPAVQRALAEAQAAA</sequence>
<dbReference type="Gene3D" id="1.20.1050.10">
    <property type="match status" value="1"/>
</dbReference>
<reference evidence="3 4" key="1">
    <citation type="journal article" date="2011" name="J. Bacteriol.">
        <title>Complete genome sequence of the haloaromatic acid-degrading bacterium Achromobacter xylosoxidans A8.</title>
        <authorList>
            <person name="Strnad H."/>
            <person name="Ridl J."/>
            <person name="Paces J."/>
            <person name="Kolar M."/>
            <person name="Vlcek C."/>
            <person name="Paces V."/>
        </authorList>
    </citation>
    <scope>NUCLEOTIDE SEQUENCE [LARGE SCALE GENOMIC DNA]</scope>
    <source>
        <strain evidence="3 4">A8</strain>
    </source>
</reference>
<evidence type="ECO:0000259" key="1">
    <source>
        <dbReference type="PROSITE" id="PS50404"/>
    </source>
</evidence>
<evidence type="ECO:0000313" key="4">
    <source>
        <dbReference type="Proteomes" id="UP000006876"/>
    </source>
</evidence>
<proteinExistence type="predicted"/>
<dbReference type="RefSeq" id="WP_013393809.1">
    <property type="nucleotide sequence ID" value="NC_014640.1"/>
</dbReference>
<dbReference type="SFLD" id="SFLDS00019">
    <property type="entry name" value="Glutathione_Transferase_(cytos"/>
    <property type="match status" value="1"/>
</dbReference>
<evidence type="ECO:0000259" key="2">
    <source>
        <dbReference type="PROSITE" id="PS50405"/>
    </source>
</evidence>
<dbReference type="Gene3D" id="3.40.30.10">
    <property type="entry name" value="Glutaredoxin"/>
    <property type="match status" value="1"/>
</dbReference>
<dbReference type="PATRIC" id="fig|762376.5.peg.3193"/>
<evidence type="ECO:0000313" key="3">
    <source>
        <dbReference type="EMBL" id="ADP16494.1"/>
    </source>
</evidence>
<dbReference type="GO" id="GO:0016740">
    <property type="term" value="F:transferase activity"/>
    <property type="evidence" value="ECO:0007669"/>
    <property type="project" value="UniProtKB-KW"/>
</dbReference>
<dbReference type="eggNOG" id="COG0625">
    <property type="taxonomic scope" value="Bacteria"/>
</dbReference>
<dbReference type="CDD" id="cd03188">
    <property type="entry name" value="GST_C_Beta"/>
    <property type="match status" value="1"/>
</dbReference>
<dbReference type="InterPro" id="IPR040079">
    <property type="entry name" value="Glutathione_S-Trfase"/>
</dbReference>
<organism evidence="3 4">
    <name type="scientific">Achromobacter xylosoxidans (strain A8)</name>
    <dbReference type="NCBI Taxonomy" id="762376"/>
    <lineage>
        <taxon>Bacteria</taxon>
        <taxon>Pseudomonadati</taxon>
        <taxon>Pseudomonadota</taxon>
        <taxon>Betaproteobacteria</taxon>
        <taxon>Burkholderiales</taxon>
        <taxon>Alcaligenaceae</taxon>
        <taxon>Achromobacter</taxon>
    </lineage>
</organism>
<dbReference type="SUPFAM" id="SSF47616">
    <property type="entry name" value="GST C-terminal domain-like"/>
    <property type="match status" value="1"/>
</dbReference>
<dbReference type="EMBL" id="CP002287">
    <property type="protein sequence ID" value="ADP16494.1"/>
    <property type="molecule type" value="Genomic_DNA"/>
</dbReference>
<dbReference type="PROSITE" id="PS50405">
    <property type="entry name" value="GST_CTER"/>
    <property type="match status" value="1"/>
</dbReference>
<dbReference type="Pfam" id="PF02798">
    <property type="entry name" value="GST_N"/>
    <property type="match status" value="1"/>
</dbReference>
<dbReference type="InterPro" id="IPR036249">
    <property type="entry name" value="Thioredoxin-like_sf"/>
</dbReference>
<dbReference type="OrthoDB" id="8772754at2"/>
<dbReference type="InterPro" id="IPR036282">
    <property type="entry name" value="Glutathione-S-Trfase_C_sf"/>
</dbReference>
<dbReference type="AlphaFoldDB" id="E3HET5"/>
<dbReference type="STRING" id="762376.AXYL_03174"/>
<dbReference type="CDD" id="cd03057">
    <property type="entry name" value="GST_N_Beta"/>
    <property type="match status" value="1"/>
</dbReference>
<dbReference type="PROSITE" id="PS50404">
    <property type="entry name" value="GST_NTER"/>
    <property type="match status" value="1"/>
</dbReference>
<dbReference type="InterPro" id="IPR004045">
    <property type="entry name" value="Glutathione_S-Trfase_N"/>
</dbReference>
<accession>E3HET5</accession>
<dbReference type="SUPFAM" id="SSF52833">
    <property type="entry name" value="Thioredoxin-like"/>
    <property type="match status" value="1"/>
</dbReference>
<dbReference type="SFLD" id="SFLDG00358">
    <property type="entry name" value="Main_(cytGST)"/>
    <property type="match status" value="1"/>
</dbReference>
<dbReference type="Proteomes" id="UP000006876">
    <property type="component" value="Chromosome"/>
</dbReference>
<protein>
    <submittedName>
        <fullName evidence="3">Glutathione S-transferase, C-terminal domain protein 5</fullName>
    </submittedName>
</protein>
<dbReference type="KEGG" id="axy:AXYL_03174"/>
<name>E3HET5_ACHXA</name>
<dbReference type="PANTHER" id="PTHR44051:SF8">
    <property type="entry name" value="GLUTATHIONE S-TRANSFERASE GSTA"/>
    <property type="match status" value="1"/>
</dbReference>
<feature type="domain" description="GST N-terminal" evidence="1">
    <location>
        <begin position="1"/>
        <end position="82"/>
    </location>
</feature>
<keyword evidence="3" id="KW-0808">Transferase</keyword>
<dbReference type="SFLD" id="SFLDG01150">
    <property type="entry name" value="Main.1:_Beta-like"/>
    <property type="match status" value="1"/>
</dbReference>
<dbReference type="Pfam" id="PF14497">
    <property type="entry name" value="GST_C_3"/>
    <property type="match status" value="1"/>
</dbReference>
<gene>
    <name evidence="3" type="ordered locus">AXYL_03174</name>
</gene>
<dbReference type="PANTHER" id="PTHR44051">
    <property type="entry name" value="GLUTATHIONE S-TRANSFERASE-RELATED"/>
    <property type="match status" value="1"/>
</dbReference>
<feature type="domain" description="GST C-terminal" evidence="2">
    <location>
        <begin position="88"/>
        <end position="209"/>
    </location>
</feature>
<dbReference type="InterPro" id="IPR010987">
    <property type="entry name" value="Glutathione-S-Trfase_C-like"/>
</dbReference>
<dbReference type="InterPro" id="IPR004046">
    <property type="entry name" value="GST_C"/>
</dbReference>